<feature type="transmembrane region" description="Helical" evidence="5">
    <location>
        <begin position="353"/>
        <end position="373"/>
    </location>
</feature>
<dbReference type="AlphaFoldDB" id="A0A9X1XND8"/>
<feature type="transmembrane region" description="Helical" evidence="5">
    <location>
        <begin position="87"/>
        <end position="104"/>
    </location>
</feature>
<accession>A0A9X1XND8</accession>
<dbReference type="Pfam" id="PF07690">
    <property type="entry name" value="MFS_1"/>
    <property type="match status" value="1"/>
</dbReference>
<proteinExistence type="predicted"/>
<evidence type="ECO:0000256" key="2">
    <source>
        <dbReference type="ARBA" id="ARBA00022692"/>
    </source>
</evidence>
<feature type="transmembrane region" description="Helical" evidence="5">
    <location>
        <begin position="208"/>
        <end position="229"/>
    </location>
</feature>
<evidence type="ECO:0000259" key="6">
    <source>
        <dbReference type="PROSITE" id="PS50850"/>
    </source>
</evidence>
<keyword evidence="8" id="KW-1185">Reference proteome</keyword>
<evidence type="ECO:0000313" key="7">
    <source>
        <dbReference type="EMBL" id="MCK6265128.1"/>
    </source>
</evidence>
<feature type="transmembrane region" description="Helical" evidence="5">
    <location>
        <begin position="428"/>
        <end position="446"/>
    </location>
</feature>
<evidence type="ECO:0000256" key="3">
    <source>
        <dbReference type="ARBA" id="ARBA00022989"/>
    </source>
</evidence>
<feature type="transmembrane region" description="Helical" evidence="5">
    <location>
        <begin position="241"/>
        <end position="262"/>
    </location>
</feature>
<evidence type="ECO:0000256" key="1">
    <source>
        <dbReference type="ARBA" id="ARBA00004141"/>
    </source>
</evidence>
<dbReference type="GO" id="GO:0016020">
    <property type="term" value="C:membrane"/>
    <property type="evidence" value="ECO:0007669"/>
    <property type="project" value="UniProtKB-SubCell"/>
</dbReference>
<feature type="transmembrane region" description="Helical" evidence="5">
    <location>
        <begin position="61"/>
        <end position="80"/>
    </location>
</feature>
<feature type="transmembrane region" description="Helical" evidence="5">
    <location>
        <begin position="288"/>
        <end position="312"/>
    </location>
</feature>
<feature type="transmembrane region" description="Helical" evidence="5">
    <location>
        <begin position="21"/>
        <end position="41"/>
    </location>
</feature>
<dbReference type="EMBL" id="JAJHVV010000012">
    <property type="protein sequence ID" value="MCK6265128.1"/>
    <property type="molecule type" value="Genomic_DNA"/>
</dbReference>
<gene>
    <name evidence="7" type="ORF">KP803_17775</name>
</gene>
<dbReference type="PANTHER" id="PTHR42718">
    <property type="entry name" value="MAJOR FACILITATOR SUPERFAMILY MULTIDRUG TRANSPORTER MFSC"/>
    <property type="match status" value="1"/>
</dbReference>
<feature type="transmembrane region" description="Helical" evidence="5">
    <location>
        <begin position="116"/>
        <end position="137"/>
    </location>
</feature>
<feature type="domain" description="Major facilitator superfamily (MFS) profile" evidence="6">
    <location>
        <begin position="20"/>
        <end position="486"/>
    </location>
</feature>
<feature type="transmembrane region" description="Helical" evidence="5">
    <location>
        <begin position="318"/>
        <end position="341"/>
    </location>
</feature>
<dbReference type="Proteomes" id="UP001139559">
    <property type="component" value="Unassembled WGS sequence"/>
</dbReference>
<keyword evidence="4 5" id="KW-0472">Membrane</keyword>
<comment type="subcellular location">
    <subcellularLocation>
        <location evidence="1">Membrane</location>
        <topology evidence="1">Multi-pass membrane protein</topology>
    </subcellularLocation>
</comment>
<dbReference type="InterPro" id="IPR020846">
    <property type="entry name" value="MFS_dom"/>
</dbReference>
<dbReference type="RefSeq" id="WP_248010208.1">
    <property type="nucleotide sequence ID" value="NZ_JAJHVV010000012.1"/>
</dbReference>
<organism evidence="7 8">
    <name type="scientific">Vibrio amylolyticus</name>
    <dbReference type="NCBI Taxonomy" id="2847292"/>
    <lineage>
        <taxon>Bacteria</taxon>
        <taxon>Pseudomonadati</taxon>
        <taxon>Pseudomonadota</taxon>
        <taxon>Gammaproteobacteria</taxon>
        <taxon>Vibrionales</taxon>
        <taxon>Vibrionaceae</taxon>
        <taxon>Vibrio</taxon>
    </lineage>
</organism>
<feature type="transmembrane region" description="Helical" evidence="5">
    <location>
        <begin position="144"/>
        <end position="164"/>
    </location>
</feature>
<keyword evidence="3 5" id="KW-1133">Transmembrane helix</keyword>
<comment type="caution">
    <text evidence="7">The sequence shown here is derived from an EMBL/GenBank/DDBJ whole genome shotgun (WGS) entry which is preliminary data.</text>
</comment>
<feature type="transmembrane region" description="Helical" evidence="5">
    <location>
        <begin position="510"/>
        <end position="528"/>
    </location>
</feature>
<reference evidence="7" key="1">
    <citation type="submission" date="2021-11" db="EMBL/GenBank/DDBJ databases">
        <title>Vibrio ZSDE26 sp. nov. and Vibrio ZSDZ34 sp. nov., isolated from coastal seawater in Qingdao.</title>
        <authorList>
            <person name="Zhang P."/>
        </authorList>
    </citation>
    <scope>NUCLEOTIDE SEQUENCE</scope>
    <source>
        <strain evidence="7">ZSDE26</strain>
    </source>
</reference>
<feature type="transmembrane region" description="Helical" evidence="5">
    <location>
        <begin position="385"/>
        <end position="407"/>
    </location>
</feature>
<dbReference type="SUPFAM" id="SSF103473">
    <property type="entry name" value="MFS general substrate transporter"/>
    <property type="match status" value="1"/>
</dbReference>
<evidence type="ECO:0000256" key="4">
    <source>
        <dbReference type="ARBA" id="ARBA00023136"/>
    </source>
</evidence>
<keyword evidence="2 5" id="KW-0812">Transmembrane</keyword>
<dbReference type="Gene3D" id="1.20.1250.20">
    <property type="entry name" value="MFS general substrate transporter like domains"/>
    <property type="match status" value="2"/>
</dbReference>
<evidence type="ECO:0000313" key="8">
    <source>
        <dbReference type="Proteomes" id="UP001139559"/>
    </source>
</evidence>
<sequence>MSTTLDFENKETAGKAKWLSLGILILAQLGTMLDNSGFAVATEALISQLGATMPEIQFANAMYPLIAGAGMVVGGLTGLFLGWGRQLRLGALLLAASALIAALAPNMDVLIFGGRVAAGLGAVFLVPSILAHVAGLYQGKDQAIAFAGIAGAVGVATAVVPLAMGAALDAFGFTPSFMGVTAYFIIVFLATFKLAPMPKAKFEGKFDLVGVILSSTGLLATIVGLLKISEWGLIAPISETTFMGISPALPLVAFGAITLFILMKWEKSFEAKHGTALIPSTFVKNKQVLIGLYLCAIVFLMFGSLFINIAYVQVVGGASAMAAGLLMTMFAVGMIIGTIVAPAKMSGMTVRSVCLLGFAISFVGLVIATFGFTEVGVNALQHTGLAIFGFGVGLLMTQASITVTTALEQRDAEQSGGIQATSRNVGQAFGVAVLGSVLMFSLTGEIKENVTNHAALSAETKEAVLAMPALPFTSTTDFELLLADVTESKEETQIILAINSEARHSSAVKTMFALMLIVASGLVICRGLPRRSLMENKKA</sequence>
<dbReference type="PROSITE" id="PS50850">
    <property type="entry name" value="MFS"/>
    <property type="match status" value="1"/>
</dbReference>
<name>A0A9X1XND8_9VIBR</name>
<evidence type="ECO:0000256" key="5">
    <source>
        <dbReference type="SAM" id="Phobius"/>
    </source>
</evidence>
<dbReference type="GO" id="GO:0022857">
    <property type="term" value="F:transmembrane transporter activity"/>
    <property type="evidence" value="ECO:0007669"/>
    <property type="project" value="InterPro"/>
</dbReference>
<dbReference type="InterPro" id="IPR011701">
    <property type="entry name" value="MFS"/>
</dbReference>
<protein>
    <submittedName>
        <fullName evidence="7">MFS transporter</fullName>
    </submittedName>
</protein>
<feature type="transmembrane region" description="Helical" evidence="5">
    <location>
        <begin position="176"/>
        <end position="196"/>
    </location>
</feature>
<dbReference type="InterPro" id="IPR036259">
    <property type="entry name" value="MFS_trans_sf"/>
</dbReference>
<dbReference type="PANTHER" id="PTHR42718:SF39">
    <property type="entry name" value="ACTINORHODIN TRANSPORTER-RELATED"/>
    <property type="match status" value="1"/>
</dbReference>